<organism evidence="1 2">
    <name type="scientific">Alkaliphilus serpentinus</name>
    <dbReference type="NCBI Taxonomy" id="1482731"/>
    <lineage>
        <taxon>Bacteria</taxon>
        <taxon>Bacillati</taxon>
        <taxon>Bacillota</taxon>
        <taxon>Clostridia</taxon>
        <taxon>Peptostreptococcales</taxon>
        <taxon>Natronincolaceae</taxon>
        <taxon>Alkaliphilus</taxon>
    </lineage>
</organism>
<keyword evidence="2" id="KW-1185">Reference proteome</keyword>
<sequence>MLCLTLWVHYKEAKKEYKLIVGELKERLPEMFDTIPEADVEVEMYEDPNKPSVYNSGSIDGSIKPKIKFYLSGIHITKSLKTTVYHEAIPGHHFQFALEMKNKDIPDFKKIMPFGGYTEGWASYAEILPMEYGFVDNPKDKLQLLYSDLTSAVNTAIDTGIHYKRWTKSETEEYIKKHRNPKTQVSYDFFINNPCDQIKYFVGLVKMRELRKRAEEQLGEKFNIKEFHRVILKNGRMPLIVLEKQVDDYIKSKK</sequence>
<evidence type="ECO:0000313" key="2">
    <source>
        <dbReference type="Proteomes" id="UP000465601"/>
    </source>
</evidence>
<evidence type="ECO:0000313" key="1">
    <source>
        <dbReference type="EMBL" id="KAB3525671.1"/>
    </source>
</evidence>
<gene>
    <name evidence="1" type="ORF">F8153_14850</name>
</gene>
<protein>
    <submittedName>
        <fullName evidence="1">DUF885 domain-containing protein</fullName>
    </submittedName>
</protein>
<dbReference type="Pfam" id="PF05960">
    <property type="entry name" value="DUF885"/>
    <property type="match status" value="1"/>
</dbReference>
<dbReference type="AlphaFoldDB" id="A0A833HLE6"/>
<dbReference type="Proteomes" id="UP000465601">
    <property type="component" value="Unassembled WGS sequence"/>
</dbReference>
<dbReference type="EMBL" id="WBZB01000060">
    <property type="protein sequence ID" value="KAB3525671.1"/>
    <property type="molecule type" value="Genomic_DNA"/>
</dbReference>
<comment type="caution">
    <text evidence="1">The sequence shown here is derived from an EMBL/GenBank/DDBJ whole genome shotgun (WGS) entry which is preliminary data.</text>
</comment>
<reference evidence="1 2" key="1">
    <citation type="submission" date="2019-10" db="EMBL/GenBank/DDBJ databases">
        <title>Alkaliphilus serpentinus sp. nov. and Alkaliphilus pronyensis sp. nov., two novel anaerobic alkaliphilic species isolated from the serpentinized-hosted hydrothermal field of the Prony Bay (New Caledonia).</title>
        <authorList>
            <person name="Postec A."/>
        </authorList>
    </citation>
    <scope>NUCLEOTIDE SEQUENCE [LARGE SCALE GENOMIC DNA]</scope>
    <source>
        <strain evidence="1 2">LacT</strain>
    </source>
</reference>
<dbReference type="PANTHER" id="PTHR33361">
    <property type="entry name" value="GLR0591 PROTEIN"/>
    <property type="match status" value="1"/>
</dbReference>
<proteinExistence type="predicted"/>
<dbReference type="PANTHER" id="PTHR33361:SF2">
    <property type="entry name" value="DUF885 DOMAIN-CONTAINING PROTEIN"/>
    <property type="match status" value="1"/>
</dbReference>
<dbReference type="OrthoDB" id="9760040at2"/>
<name>A0A833HLE6_9FIRM</name>
<accession>A0A833HLE6</accession>
<dbReference type="InterPro" id="IPR010281">
    <property type="entry name" value="DUF885"/>
</dbReference>